<sequence>MNPFLAFLLRTSVAIPTTATVWLISFFAFDQTFLMSSLISLGGGTISYLAVKGMTNRSFLKKHQLTRKEYVYIKQNLDEAKRKIARLNKALFSIKHVPSLKQRVDILRITRKIYNVTKKEPKRFYQAEKFYFSHLDSLVELTEKYVFLSNQPKKSLDLEQSLHETRRTLDDLAYHLENDLNEFLANDMEQLNFEIDVAKKSIKPPFSDESRRLK</sequence>
<feature type="transmembrane region" description="Helical" evidence="1">
    <location>
        <begin position="33"/>
        <end position="51"/>
    </location>
</feature>
<evidence type="ECO:0000256" key="1">
    <source>
        <dbReference type="SAM" id="Phobius"/>
    </source>
</evidence>
<gene>
    <name evidence="2" type="ORF">ACFYKX_13840</name>
</gene>
<reference evidence="2 3" key="1">
    <citation type="submission" date="2024-08" db="EMBL/GenBank/DDBJ databases">
        <title>Two novel Cytobacillus novel species.</title>
        <authorList>
            <person name="Liu G."/>
        </authorList>
    </citation>
    <scope>NUCLEOTIDE SEQUENCE [LARGE SCALE GENOMIC DNA]</scope>
    <source>
        <strain evidence="2 3">FJAT-54145</strain>
    </source>
</reference>
<name>A0ABW6KBX5_9BACI</name>
<keyword evidence="1" id="KW-0472">Membrane</keyword>
<accession>A0ABW6KBX5</accession>
<dbReference type="InterPro" id="IPR018770">
    <property type="entry name" value="ChloroindolylP_hydrolase"/>
</dbReference>
<dbReference type="Pfam" id="PF10112">
    <property type="entry name" value="Halogen_Hydrol"/>
    <property type="match status" value="1"/>
</dbReference>
<dbReference type="EMBL" id="JBIACK010000006">
    <property type="protein sequence ID" value="MFE8701681.1"/>
    <property type="molecule type" value="Genomic_DNA"/>
</dbReference>
<dbReference type="RefSeq" id="WP_389361650.1">
    <property type="nucleotide sequence ID" value="NZ_JBIACK010000006.1"/>
</dbReference>
<proteinExistence type="predicted"/>
<evidence type="ECO:0000313" key="2">
    <source>
        <dbReference type="EMBL" id="MFE8701681.1"/>
    </source>
</evidence>
<protein>
    <submittedName>
        <fullName evidence="2">5-bromo-4-chloroindolyl phosphate hydrolysis family protein</fullName>
    </submittedName>
</protein>
<evidence type="ECO:0000313" key="3">
    <source>
        <dbReference type="Proteomes" id="UP001601059"/>
    </source>
</evidence>
<keyword evidence="1" id="KW-0812">Transmembrane</keyword>
<keyword evidence="1" id="KW-1133">Transmembrane helix</keyword>
<organism evidence="2 3">
    <name type="scientific">Cytobacillus spartinae</name>
    <dbReference type="NCBI Taxonomy" id="3299023"/>
    <lineage>
        <taxon>Bacteria</taxon>
        <taxon>Bacillati</taxon>
        <taxon>Bacillota</taxon>
        <taxon>Bacilli</taxon>
        <taxon>Bacillales</taxon>
        <taxon>Bacillaceae</taxon>
        <taxon>Cytobacillus</taxon>
    </lineage>
</organism>
<dbReference type="Proteomes" id="UP001601059">
    <property type="component" value="Unassembled WGS sequence"/>
</dbReference>
<keyword evidence="3" id="KW-1185">Reference proteome</keyword>
<comment type="caution">
    <text evidence="2">The sequence shown here is derived from an EMBL/GenBank/DDBJ whole genome shotgun (WGS) entry which is preliminary data.</text>
</comment>